<dbReference type="EMBL" id="JAHWXP010000005">
    <property type="protein sequence ID" value="MBY8338305.1"/>
    <property type="molecule type" value="Genomic_DNA"/>
</dbReference>
<keyword evidence="3" id="KW-1185">Reference proteome</keyword>
<feature type="chain" id="PRO_5046072585" description="Beta-lactamase" evidence="1">
    <location>
        <begin position="26"/>
        <end position="208"/>
    </location>
</feature>
<dbReference type="Proteomes" id="UP000759298">
    <property type="component" value="Unassembled WGS sequence"/>
</dbReference>
<protein>
    <recommendedName>
        <fullName evidence="4">Beta-lactamase</fullName>
    </recommendedName>
</protein>
<organism evidence="2 3">
    <name type="scientific">Alteriqipengyuania abyssalis</name>
    <dbReference type="NCBI Taxonomy" id="2860200"/>
    <lineage>
        <taxon>Bacteria</taxon>
        <taxon>Pseudomonadati</taxon>
        <taxon>Pseudomonadota</taxon>
        <taxon>Alphaproteobacteria</taxon>
        <taxon>Sphingomonadales</taxon>
        <taxon>Erythrobacteraceae</taxon>
        <taxon>Alteriqipengyuania</taxon>
    </lineage>
</organism>
<accession>A0ABS7PJ95</accession>
<evidence type="ECO:0000313" key="3">
    <source>
        <dbReference type="Proteomes" id="UP000759298"/>
    </source>
</evidence>
<dbReference type="InterPro" id="IPR040239">
    <property type="entry name" value="HcpB-like"/>
</dbReference>
<sequence length="208" mass="22068">MSIARTRTAAFAAGLWLALVSGAHAAPDDPAPQTRSEQQIRQDRDNADRLIAAGAAPTARALLRSLCFDDADDVSCQNYGVMAMTGEGGAPDQADGRAAFARGCDLNLLAACQNLADALVAGEGGPVEDVRALALYLGLCQRGYGGRNCHRAAMMVEDGRGMTQPDRAKALKGYAAGCAKRFRPSCRREAELRREIERDGAKIETEGQ</sequence>
<evidence type="ECO:0008006" key="4">
    <source>
        <dbReference type="Google" id="ProtNLM"/>
    </source>
</evidence>
<proteinExistence type="predicted"/>
<dbReference type="InterPro" id="IPR011990">
    <property type="entry name" value="TPR-like_helical_dom_sf"/>
</dbReference>
<name>A0ABS7PJ95_9SPHN</name>
<dbReference type="PANTHER" id="PTHR13891:SF1">
    <property type="entry name" value="CYTOCHROME C OXIDASE ASSEMBLY FACTOR 7"/>
    <property type="match status" value="1"/>
</dbReference>
<dbReference type="SUPFAM" id="SSF81901">
    <property type="entry name" value="HCP-like"/>
    <property type="match status" value="1"/>
</dbReference>
<comment type="caution">
    <text evidence="2">The sequence shown here is derived from an EMBL/GenBank/DDBJ whole genome shotgun (WGS) entry which is preliminary data.</text>
</comment>
<reference evidence="2 3" key="1">
    <citation type="submission" date="2021-07" db="EMBL/GenBank/DDBJ databases">
        <title>Alteriqipengyuania abyssalis NZ-12B nov, sp.nov isolated from deep sea sponge in pacific ocean.</title>
        <authorList>
            <person name="Tareen S."/>
            <person name="Wink J."/>
        </authorList>
    </citation>
    <scope>NUCLEOTIDE SEQUENCE [LARGE SCALE GENOMIC DNA]</scope>
    <source>
        <strain evidence="2 3">NZ-12B</strain>
    </source>
</reference>
<evidence type="ECO:0000256" key="1">
    <source>
        <dbReference type="SAM" id="SignalP"/>
    </source>
</evidence>
<evidence type="ECO:0000313" key="2">
    <source>
        <dbReference type="EMBL" id="MBY8338305.1"/>
    </source>
</evidence>
<dbReference type="RefSeq" id="WP_222825800.1">
    <property type="nucleotide sequence ID" value="NZ_JAHWXP010000005.1"/>
</dbReference>
<dbReference type="Gene3D" id="1.25.40.10">
    <property type="entry name" value="Tetratricopeptide repeat domain"/>
    <property type="match status" value="1"/>
</dbReference>
<feature type="signal peptide" evidence="1">
    <location>
        <begin position="1"/>
        <end position="25"/>
    </location>
</feature>
<gene>
    <name evidence="2" type="ORF">KYN89_14745</name>
</gene>
<dbReference type="PANTHER" id="PTHR13891">
    <property type="entry name" value="CYTOCHROME C OXIDASE ASSEMBLY FACTOR 7"/>
    <property type="match status" value="1"/>
</dbReference>
<keyword evidence="1" id="KW-0732">Signal</keyword>